<protein>
    <submittedName>
        <fullName evidence="2">Sugar ABC transporter substrate-binding protein</fullName>
    </submittedName>
</protein>
<gene>
    <name evidence="2" type="ORF">GCM10011571_01000</name>
</gene>
<dbReference type="PROSITE" id="PS51257">
    <property type="entry name" value="PROKAR_LIPOPROTEIN"/>
    <property type="match status" value="1"/>
</dbReference>
<dbReference type="Pfam" id="PF13416">
    <property type="entry name" value="SBP_bac_8"/>
    <property type="match status" value="1"/>
</dbReference>
<dbReference type="RefSeq" id="WP_188645977.1">
    <property type="nucleotide sequence ID" value="NZ_BMHQ01000001.1"/>
</dbReference>
<reference evidence="2" key="2">
    <citation type="submission" date="2020-09" db="EMBL/GenBank/DDBJ databases">
        <authorList>
            <person name="Sun Q."/>
            <person name="Zhou Y."/>
        </authorList>
    </citation>
    <scope>NUCLEOTIDE SEQUENCE</scope>
    <source>
        <strain evidence="2">CGMCC 1.15179</strain>
    </source>
</reference>
<keyword evidence="1" id="KW-0732">Signal</keyword>
<dbReference type="InterPro" id="IPR050490">
    <property type="entry name" value="Bact_solute-bd_prot1"/>
</dbReference>
<proteinExistence type="predicted"/>
<feature type="chain" id="PRO_5038798857" evidence="1">
    <location>
        <begin position="18"/>
        <end position="427"/>
    </location>
</feature>
<dbReference type="PANTHER" id="PTHR43649:SF12">
    <property type="entry name" value="DIACETYLCHITOBIOSE BINDING PROTEIN DASA"/>
    <property type="match status" value="1"/>
</dbReference>
<organism evidence="2 3">
    <name type="scientific">Marinithermofilum abyssi</name>
    <dbReference type="NCBI Taxonomy" id="1571185"/>
    <lineage>
        <taxon>Bacteria</taxon>
        <taxon>Bacillati</taxon>
        <taxon>Bacillota</taxon>
        <taxon>Bacilli</taxon>
        <taxon>Bacillales</taxon>
        <taxon>Thermoactinomycetaceae</taxon>
        <taxon>Marinithermofilum</taxon>
    </lineage>
</organism>
<evidence type="ECO:0000256" key="1">
    <source>
        <dbReference type="SAM" id="SignalP"/>
    </source>
</evidence>
<evidence type="ECO:0000313" key="3">
    <source>
        <dbReference type="Proteomes" id="UP000625210"/>
    </source>
</evidence>
<dbReference type="PANTHER" id="PTHR43649">
    <property type="entry name" value="ARABINOSE-BINDING PROTEIN-RELATED"/>
    <property type="match status" value="1"/>
</dbReference>
<reference evidence="2" key="1">
    <citation type="journal article" date="2014" name="Int. J. Syst. Evol. Microbiol.">
        <title>Complete genome sequence of Corynebacterium casei LMG S-19264T (=DSM 44701T), isolated from a smear-ripened cheese.</title>
        <authorList>
            <consortium name="US DOE Joint Genome Institute (JGI-PGF)"/>
            <person name="Walter F."/>
            <person name="Albersmeier A."/>
            <person name="Kalinowski J."/>
            <person name="Ruckert C."/>
        </authorList>
    </citation>
    <scope>NUCLEOTIDE SEQUENCE</scope>
    <source>
        <strain evidence="2">CGMCC 1.15179</strain>
    </source>
</reference>
<comment type="caution">
    <text evidence="2">The sequence shown here is derived from an EMBL/GenBank/DDBJ whole genome shotgun (WGS) entry which is preliminary data.</text>
</comment>
<name>A0A8J2VD18_9BACL</name>
<evidence type="ECO:0000313" key="2">
    <source>
        <dbReference type="EMBL" id="GGE03877.1"/>
    </source>
</evidence>
<dbReference type="EMBL" id="BMHQ01000001">
    <property type="protein sequence ID" value="GGE03877.1"/>
    <property type="molecule type" value="Genomic_DNA"/>
</dbReference>
<dbReference type="SUPFAM" id="SSF53850">
    <property type="entry name" value="Periplasmic binding protein-like II"/>
    <property type="match status" value="1"/>
</dbReference>
<dbReference type="InterPro" id="IPR006059">
    <property type="entry name" value="SBP"/>
</dbReference>
<feature type="signal peptide" evidence="1">
    <location>
        <begin position="1"/>
        <end position="17"/>
    </location>
</feature>
<dbReference type="AlphaFoldDB" id="A0A8J2VD18"/>
<dbReference type="Gene3D" id="3.40.190.10">
    <property type="entry name" value="Periplasmic binding protein-like II"/>
    <property type="match status" value="2"/>
</dbReference>
<dbReference type="Proteomes" id="UP000625210">
    <property type="component" value="Unassembled WGS sequence"/>
</dbReference>
<keyword evidence="3" id="KW-1185">Reference proteome</keyword>
<accession>A0A8J2VD18</accession>
<dbReference type="CDD" id="cd14748">
    <property type="entry name" value="PBP2_UgpB"/>
    <property type="match status" value="1"/>
</dbReference>
<sequence length="427" mass="48056">MKRLLALMTTVCLVAVAGLSGCSPSEGTGGGKRTEIDFWYTWMGDGSTSMKKLIDEFNRSQDEVYVNGLAQGDLRKQMTAIVGGNPPDLASLPDEINLASWADKGAMMPLDAYIKKDGYDMEDYLPAARDAVTYEGKTYGLPLGMNTWMLYYNKDLLKKAGFDRPPETIQELKKYEAKLSEEKNGRITRLGLWPGQIPHVWMQSFEGRLWDPEAKKVTPLDPGFKSAVELTSSVWQKHGPEKIDRLLAGNGNYGSPQNPFATGKYAMTLDGEWLAPILGKNAPKLNYDVAPLPYDENHPEAKNAGYINVNLLYIPKKADEPEAAWKFMSWLAKKEQMVKFDKALGNLPPRKSAMDDPAFKDVPKFDRFLKYANSEKMEPLPSLPFMEKYMQEIHKQNDQINRGKVPVEKGLKDVETKIQPLVEKTMK</sequence>